<feature type="region of interest" description="Disordered" evidence="2">
    <location>
        <begin position="561"/>
        <end position="614"/>
    </location>
</feature>
<name>A0A427YA74_9TREE</name>
<feature type="compositionally biased region" description="Low complexity" evidence="2">
    <location>
        <begin position="12"/>
        <end position="24"/>
    </location>
</feature>
<dbReference type="OrthoDB" id="2593364at2759"/>
<accession>A0A427YA74</accession>
<gene>
    <name evidence="3" type="ORF">EHS24_000587</name>
</gene>
<organism evidence="3 4">
    <name type="scientific">Apiotrichum porosum</name>
    <dbReference type="NCBI Taxonomy" id="105984"/>
    <lineage>
        <taxon>Eukaryota</taxon>
        <taxon>Fungi</taxon>
        <taxon>Dikarya</taxon>
        <taxon>Basidiomycota</taxon>
        <taxon>Agaricomycotina</taxon>
        <taxon>Tremellomycetes</taxon>
        <taxon>Trichosporonales</taxon>
        <taxon>Trichosporonaceae</taxon>
        <taxon>Apiotrichum</taxon>
    </lineage>
</organism>
<dbReference type="Proteomes" id="UP000279236">
    <property type="component" value="Unassembled WGS sequence"/>
</dbReference>
<comment type="caution">
    <text evidence="3">The sequence shown here is derived from an EMBL/GenBank/DDBJ whole genome shotgun (WGS) entry which is preliminary data.</text>
</comment>
<feature type="region of interest" description="Disordered" evidence="2">
    <location>
        <begin position="405"/>
        <end position="433"/>
    </location>
</feature>
<protein>
    <submittedName>
        <fullName evidence="3">Uncharacterized protein</fullName>
    </submittedName>
</protein>
<feature type="region of interest" description="Disordered" evidence="2">
    <location>
        <begin position="73"/>
        <end position="92"/>
    </location>
</feature>
<proteinExistence type="predicted"/>
<sequence length="891" mass="96202">MARETRGSAARDTPISSPSSSTDASGKRKRTSSIDASAAADAASTNVTLPSAAAGPVEGGEQPDSKRVRINGSEAVGEEKPGIGANGDRQGRVLSKEVRDAIGVVLSQMAKGLPSPINNVLTLWLPPNFDQREENTLGYLLKQETLTWEQLVATLHLFSKHLLLPGGYPNPVPSLARIHLPTPPLPSHFPTVAIYVFCAALHQLLLQVEPLADGTSSLKSTAPLERWTLMQKTPGNGLGHASGEWFTASADLREIEDAREKMRLPDDKTLLQTLAATGGKFGYAQPVLVQATAPLGADDKGPVPTLAESLVRRASMKAQRWKELRASRRTHFDSNIHPVKSLAAPNRPFQPSFAPTYDSRMSSGLGYYSTLDLMHEHTRHREWTRRSTTVVDIANEGWTGVLEAEGKDAEVEKNADKDKETEGAEKAAANGEADKELDSVDAILDANVGRIEELQVWQDLRVRKGDASWISDRERAVADELFASLADLVESSDTPPAALLPESAKSSSSSKPGLAHTLARRLLSNRAPIIRGTLDPRRAHALHDNATLRLRTQAMATMGGTPTMGVNGLSPSPHAQHPKLPGTPGYMTSPHNALREPPPHTLPPGSRYYPQQQQQVQAAQQVAAQQVAAQQQAQRYAQQQQQQQQQQMLSSPGQMNQQRVLGLGMQGMQQAVPQQAVPQMQAYQLQQAAQQQLQAQAVAQQQAQQAAQQQLAQQAAAQQQLAQAQAAQMVQQQMAQQQQIAYQQQLQLQQRQQQAMAQQQAQAQQMGSPLPHQYRPPSGGGGISFSPQQQYQVQRAGLPPNAALGGMVPSSPQQVAYPPGMMPQQAAMQGYPMQGGQGVRMQGGPMQGGPMQGGVGVPNMQGMSGMQQMYAGNMRVPGVPGIPGQMPMQHR</sequence>
<dbReference type="EMBL" id="RSCE01000001">
    <property type="protein sequence ID" value="RSH88060.1"/>
    <property type="molecule type" value="Genomic_DNA"/>
</dbReference>
<keyword evidence="4" id="KW-1185">Reference proteome</keyword>
<dbReference type="AlphaFoldDB" id="A0A427YA74"/>
<evidence type="ECO:0000313" key="3">
    <source>
        <dbReference type="EMBL" id="RSH88060.1"/>
    </source>
</evidence>
<feature type="compositionally biased region" description="Low complexity" evidence="2">
    <location>
        <begin position="33"/>
        <end position="44"/>
    </location>
</feature>
<feature type="region of interest" description="Disordered" evidence="2">
    <location>
        <begin position="759"/>
        <end position="786"/>
    </location>
</feature>
<feature type="coiled-coil region" evidence="1">
    <location>
        <begin position="690"/>
        <end position="727"/>
    </location>
</feature>
<keyword evidence="1" id="KW-0175">Coiled coil</keyword>
<feature type="compositionally biased region" description="Low complexity" evidence="2">
    <location>
        <begin position="495"/>
        <end position="513"/>
    </location>
</feature>
<evidence type="ECO:0000256" key="1">
    <source>
        <dbReference type="SAM" id="Coils"/>
    </source>
</evidence>
<dbReference type="RefSeq" id="XP_028480268.1">
    <property type="nucleotide sequence ID" value="XM_028616411.1"/>
</dbReference>
<feature type="region of interest" description="Disordered" evidence="2">
    <location>
        <begin position="493"/>
        <end position="513"/>
    </location>
</feature>
<feature type="region of interest" description="Disordered" evidence="2">
    <location>
        <begin position="1"/>
        <end position="67"/>
    </location>
</feature>
<dbReference type="GeneID" id="39585130"/>
<dbReference type="STRING" id="105984.A0A427YA74"/>
<evidence type="ECO:0000313" key="4">
    <source>
        <dbReference type="Proteomes" id="UP000279236"/>
    </source>
</evidence>
<reference evidence="3 4" key="1">
    <citation type="submission" date="2018-11" db="EMBL/GenBank/DDBJ databases">
        <title>Genome sequence of Apiotrichum porosum DSM 27194.</title>
        <authorList>
            <person name="Aliyu H."/>
            <person name="Gorte O."/>
            <person name="Ochsenreither K."/>
        </authorList>
    </citation>
    <scope>NUCLEOTIDE SEQUENCE [LARGE SCALE GENOMIC DNA]</scope>
    <source>
        <strain evidence="3 4">DSM 27194</strain>
    </source>
</reference>
<feature type="compositionally biased region" description="Basic and acidic residues" evidence="2">
    <location>
        <begin position="405"/>
        <end position="425"/>
    </location>
</feature>
<evidence type="ECO:0000256" key="2">
    <source>
        <dbReference type="SAM" id="MobiDB-lite"/>
    </source>
</evidence>